<dbReference type="Pfam" id="PF00288">
    <property type="entry name" value="GHMP_kinases_N"/>
    <property type="match status" value="1"/>
</dbReference>
<dbReference type="InterPro" id="IPR006204">
    <property type="entry name" value="GHMP_kinase_N_dom"/>
</dbReference>
<evidence type="ECO:0000313" key="6">
    <source>
        <dbReference type="EMBL" id="SVD20980.1"/>
    </source>
</evidence>
<reference evidence="6" key="1">
    <citation type="submission" date="2018-05" db="EMBL/GenBank/DDBJ databases">
        <authorList>
            <person name="Lanie J.A."/>
            <person name="Ng W.-L."/>
            <person name="Kazmierczak K.M."/>
            <person name="Andrzejewski T.M."/>
            <person name="Davidsen T.M."/>
            <person name="Wayne K.J."/>
            <person name="Tettelin H."/>
            <person name="Glass J.I."/>
            <person name="Rusch D."/>
            <person name="Podicherti R."/>
            <person name="Tsui H.-C.T."/>
            <person name="Winkler M.E."/>
        </authorList>
    </citation>
    <scope>NUCLEOTIDE SEQUENCE</scope>
</reference>
<accession>A0A382TFR5</accession>
<keyword evidence="4" id="KW-0067">ATP-binding</keyword>
<protein>
    <recommendedName>
        <fullName evidence="5">GHMP kinase N-terminal domain-containing protein</fullName>
    </recommendedName>
</protein>
<keyword evidence="3" id="KW-0418">Kinase</keyword>
<dbReference type="EMBL" id="UINC01136295">
    <property type="protein sequence ID" value="SVD20980.1"/>
    <property type="molecule type" value="Genomic_DNA"/>
</dbReference>
<dbReference type="PRINTS" id="PR00960">
    <property type="entry name" value="LMBPPROTEIN"/>
</dbReference>
<evidence type="ECO:0000259" key="5">
    <source>
        <dbReference type="Pfam" id="PF00288"/>
    </source>
</evidence>
<dbReference type="GO" id="GO:0016301">
    <property type="term" value="F:kinase activity"/>
    <property type="evidence" value="ECO:0007669"/>
    <property type="project" value="UniProtKB-KW"/>
</dbReference>
<sequence length="160" mass="17953">MSFFGGGTDLRSYYRHRPGRVVSTGIQRYLYVVVREQADFVDKRFRINWSRTEFCDEIDEIQNPIAREALRSHWSGRPIELTTFSDIPSGTGLGSSSSFSVGLVNALHALSGDRVTKYQLASEAAAIELDVLQRDMGKQDHFAAAYGSFSVYTFNPDETV</sequence>
<dbReference type="InterPro" id="IPR001174">
    <property type="entry name" value="HddA/FKP"/>
</dbReference>
<keyword evidence="2" id="KW-0547">Nucleotide-binding</keyword>
<gene>
    <name evidence="6" type="ORF">METZ01_LOCUS373834</name>
</gene>
<dbReference type="GO" id="GO:0005524">
    <property type="term" value="F:ATP binding"/>
    <property type="evidence" value="ECO:0007669"/>
    <property type="project" value="UniProtKB-KW"/>
</dbReference>
<evidence type="ECO:0000256" key="2">
    <source>
        <dbReference type="ARBA" id="ARBA00022741"/>
    </source>
</evidence>
<dbReference type="InterPro" id="IPR020568">
    <property type="entry name" value="Ribosomal_Su5_D2-typ_SF"/>
</dbReference>
<feature type="non-terminal residue" evidence="6">
    <location>
        <position position="160"/>
    </location>
</feature>
<keyword evidence="1" id="KW-0808">Transferase</keyword>
<dbReference type="AlphaFoldDB" id="A0A382TFR5"/>
<dbReference type="Gene3D" id="3.30.230.120">
    <property type="match status" value="1"/>
</dbReference>
<dbReference type="PROSITE" id="PS00627">
    <property type="entry name" value="GHMP_KINASES_ATP"/>
    <property type="match status" value="1"/>
</dbReference>
<name>A0A382TFR5_9ZZZZ</name>
<evidence type="ECO:0000256" key="4">
    <source>
        <dbReference type="ARBA" id="ARBA00022840"/>
    </source>
</evidence>
<feature type="domain" description="GHMP kinase N-terminal" evidence="5">
    <location>
        <begin position="68"/>
        <end position="147"/>
    </location>
</feature>
<dbReference type="InterPro" id="IPR006203">
    <property type="entry name" value="GHMP_knse_ATP-bd_CS"/>
</dbReference>
<evidence type="ECO:0000256" key="1">
    <source>
        <dbReference type="ARBA" id="ARBA00022679"/>
    </source>
</evidence>
<dbReference type="SUPFAM" id="SSF54211">
    <property type="entry name" value="Ribosomal protein S5 domain 2-like"/>
    <property type="match status" value="1"/>
</dbReference>
<proteinExistence type="predicted"/>
<evidence type="ECO:0000256" key="3">
    <source>
        <dbReference type="ARBA" id="ARBA00022777"/>
    </source>
</evidence>
<organism evidence="6">
    <name type="scientific">marine metagenome</name>
    <dbReference type="NCBI Taxonomy" id="408172"/>
    <lineage>
        <taxon>unclassified sequences</taxon>
        <taxon>metagenomes</taxon>
        <taxon>ecological metagenomes</taxon>
    </lineage>
</organism>